<gene>
    <name evidence="2" type="ORF">E6K72_07145</name>
</gene>
<dbReference type="AlphaFoldDB" id="A0A538SU21"/>
<comment type="caution">
    <text evidence="2">The sequence shown here is derived from an EMBL/GenBank/DDBJ whole genome shotgun (WGS) entry which is preliminary data.</text>
</comment>
<evidence type="ECO:0000256" key="1">
    <source>
        <dbReference type="SAM" id="SignalP"/>
    </source>
</evidence>
<feature type="chain" id="PRO_5021826663" description="T9SS type A sorting domain-containing protein" evidence="1">
    <location>
        <begin position="28"/>
        <end position="554"/>
    </location>
</feature>
<dbReference type="Proteomes" id="UP000317716">
    <property type="component" value="Unassembled WGS sequence"/>
</dbReference>
<feature type="signal peptide" evidence="1">
    <location>
        <begin position="1"/>
        <end position="27"/>
    </location>
</feature>
<dbReference type="EMBL" id="VBOS01000242">
    <property type="protein sequence ID" value="TMQ54878.1"/>
    <property type="molecule type" value="Genomic_DNA"/>
</dbReference>
<sequence>MKKPRLATAAQGLLALALSIPAVPASAMLTDPLTVFTVPAFSKPAYLAPIVDPTFQSTVTRLGNNIGSSTTPVSGTWGSDARHVYSKQQPWNSDQTLITTENRSGGSPTPMILDGTTYAPRYAPCGNYGPWDYRWHPSPAHSHEQINVNSSGTELMWFDVTTCTKTRSWTLPIAVDYGIGSGEGNPSNDGRFVALGSATRMFVVDMDPQPPFAAYPNRRIGPTLDISSCGLSSGCAIDWVSISASGKYAVVNYDGDHPRVFDVDPNTLALSPHPEQTAAPRCSGSASAGYIYDLGHADFALNPFDGNADVLVGQEGCGNAGSTVGGKLIGYVVMVRLSDGAITPLTSPSNEAYPDHVSTRNIGWPGWAFVSHYDEPGKRFSDEIIAVKLDGSLACQRLAHSHTAFSGCYRCEAHPAPSPDGQRVIFASNWAQDCGGGCGSSSDIKDYVVSNPHLVDAGPAATPPSDSRLALDRVSPNPAVASFRVSFTLAGAGVASLDLFDIVGRRVTHRDLGALGPGPHEAMLRPDAGLPPGIYSMRLVEAGRDVVARVVLMR</sequence>
<dbReference type="SUPFAM" id="SSF82171">
    <property type="entry name" value="DPP6 N-terminal domain-like"/>
    <property type="match status" value="1"/>
</dbReference>
<organism evidence="2 3">
    <name type="scientific">Eiseniibacteriota bacterium</name>
    <dbReference type="NCBI Taxonomy" id="2212470"/>
    <lineage>
        <taxon>Bacteria</taxon>
        <taxon>Candidatus Eiseniibacteriota</taxon>
    </lineage>
</organism>
<evidence type="ECO:0000313" key="2">
    <source>
        <dbReference type="EMBL" id="TMQ54878.1"/>
    </source>
</evidence>
<keyword evidence="1" id="KW-0732">Signal</keyword>
<name>A0A538SU21_UNCEI</name>
<protein>
    <recommendedName>
        <fullName evidence="4">T9SS type A sorting domain-containing protein</fullName>
    </recommendedName>
</protein>
<proteinExistence type="predicted"/>
<evidence type="ECO:0000313" key="3">
    <source>
        <dbReference type="Proteomes" id="UP000317716"/>
    </source>
</evidence>
<accession>A0A538SU21</accession>
<evidence type="ECO:0008006" key="4">
    <source>
        <dbReference type="Google" id="ProtNLM"/>
    </source>
</evidence>
<reference evidence="2 3" key="1">
    <citation type="journal article" date="2019" name="Nat. Microbiol.">
        <title>Mediterranean grassland soil C-N compound turnover is dependent on rainfall and depth, and is mediated by genomically divergent microorganisms.</title>
        <authorList>
            <person name="Diamond S."/>
            <person name="Andeer P.F."/>
            <person name="Li Z."/>
            <person name="Crits-Christoph A."/>
            <person name="Burstein D."/>
            <person name="Anantharaman K."/>
            <person name="Lane K.R."/>
            <person name="Thomas B.C."/>
            <person name="Pan C."/>
            <person name="Northen T.R."/>
            <person name="Banfield J.F."/>
        </authorList>
    </citation>
    <scope>NUCLEOTIDE SEQUENCE [LARGE SCALE GENOMIC DNA]</scope>
    <source>
        <strain evidence="2">WS_2</strain>
    </source>
</reference>